<comment type="caution">
    <text evidence="2">The sequence shown here is derived from an EMBL/GenBank/DDBJ whole genome shotgun (WGS) entry which is preliminary data.</text>
</comment>
<dbReference type="Proteomes" id="UP000238338">
    <property type="component" value="Unassembled WGS sequence"/>
</dbReference>
<gene>
    <name evidence="2" type="ORF">LX70_02153</name>
</gene>
<name>A0A2S8S6Z1_9RHOB</name>
<evidence type="ECO:0000313" key="3">
    <source>
        <dbReference type="Proteomes" id="UP000238338"/>
    </source>
</evidence>
<dbReference type="AlphaFoldDB" id="A0A2S8S6Z1"/>
<evidence type="ECO:0000256" key="1">
    <source>
        <dbReference type="SAM" id="MobiDB-lite"/>
    </source>
</evidence>
<evidence type="ECO:0000313" key="2">
    <source>
        <dbReference type="EMBL" id="PQV56581.1"/>
    </source>
</evidence>
<organism evidence="2 3">
    <name type="scientific">Albidovulum denitrificans</name>
    <dbReference type="NCBI Taxonomy" id="404881"/>
    <lineage>
        <taxon>Bacteria</taxon>
        <taxon>Pseudomonadati</taxon>
        <taxon>Pseudomonadota</taxon>
        <taxon>Alphaproteobacteria</taxon>
        <taxon>Rhodobacterales</taxon>
        <taxon>Paracoccaceae</taxon>
        <taxon>Albidovulum</taxon>
    </lineage>
</organism>
<reference evidence="2 3" key="1">
    <citation type="submission" date="2018-02" db="EMBL/GenBank/DDBJ databases">
        <title>Genomic Encyclopedia of Archaeal and Bacterial Type Strains, Phase II (KMG-II): from individual species to whole genera.</title>
        <authorList>
            <person name="Goeker M."/>
        </authorList>
    </citation>
    <scope>NUCLEOTIDE SEQUENCE [LARGE SCALE GENOMIC DNA]</scope>
    <source>
        <strain evidence="2 3">DSM 18921</strain>
    </source>
</reference>
<feature type="region of interest" description="Disordered" evidence="1">
    <location>
        <begin position="81"/>
        <end position="125"/>
    </location>
</feature>
<dbReference type="RefSeq" id="WP_105514761.1">
    <property type="nucleotide sequence ID" value="NZ_PVEP01000004.1"/>
</dbReference>
<proteinExistence type="predicted"/>
<dbReference type="EMBL" id="PVEP01000004">
    <property type="protein sequence ID" value="PQV56581.1"/>
    <property type="molecule type" value="Genomic_DNA"/>
</dbReference>
<dbReference type="OrthoDB" id="7754877at2"/>
<sequence length="576" mass="59789">MADTTLNPITSEQRAAIDRAQRSIALKGAPTRQQHAAIERAQHRLNGGGAFTFEEVMQALRNADAAGNVEDAKRLAQIAQSMRNKEQNSSEAGGPWEKYQRPEAGPWTKYQTANSGETYGPPLPEASPGVAGGMAAAASDGALFGFGDEYLAGLSAVLGVQPDGKGGANWFDYSKPMGERYDTALDQIRIEQGQFRDEHPKTALGAEIAGSIAVPGGAGAKFINKGATTAARLGRGMVAGGASGAAYGYGEGEGSGDRMGKAALGGVIGAASGGTLTLLGQGFQRVAGMLSKKSGSDGAKATIEELGANASKLYEKARASGATIPEGRVKLLATGLEKKLRIEGFDAQLHPRVAAVISRLKSESGTKSLAEMEILRRVASNAAQSAQPDERRIGAIVIDAIDKTVERMGNGSRELVEARKMWSQMRRLEVIENAIEKASLQDDFVAGLRTQFKALVRNPKALRGFSDAEKAAIRRVAVGSATEKGLRALGKLLSPRSASGWALTGGAAYSGAGLGAAAIPLAGTALKSVTDSATKHAVDVARATVSGTPMVPMAKNALAGLVPATNVLALNPFNQR</sequence>
<keyword evidence="3" id="KW-1185">Reference proteome</keyword>
<accession>A0A2S8S6Z1</accession>
<protein>
    <submittedName>
        <fullName evidence="2">Uncharacterized protein</fullName>
    </submittedName>
</protein>